<dbReference type="Gene3D" id="1.20.1250.20">
    <property type="entry name" value="MFS general substrate transporter like domains"/>
    <property type="match status" value="1"/>
</dbReference>
<reference evidence="8 9" key="1">
    <citation type="submission" date="2021-06" db="EMBL/GenBank/DDBJ databases">
        <title>A haploid diamondback moth (Plutella xylostella L.) genome assembly resolves 31 chromosomes and identifies a diamide resistance mutation.</title>
        <authorList>
            <person name="Ward C.M."/>
            <person name="Perry K.D."/>
            <person name="Baker G."/>
            <person name="Powis K."/>
            <person name="Heckel D.G."/>
            <person name="Baxter S.W."/>
        </authorList>
    </citation>
    <scope>NUCLEOTIDE SEQUENCE [LARGE SCALE GENOMIC DNA]</scope>
    <source>
        <strain evidence="8 9">LV</strain>
        <tissue evidence="8">Single pupa</tissue>
    </source>
</reference>
<feature type="transmembrane region" description="Helical" evidence="6">
    <location>
        <begin position="492"/>
        <end position="510"/>
    </location>
</feature>
<proteinExistence type="predicted"/>
<dbReference type="InterPro" id="IPR036259">
    <property type="entry name" value="MFS_trans_sf"/>
</dbReference>
<evidence type="ECO:0000313" key="9">
    <source>
        <dbReference type="Proteomes" id="UP000823941"/>
    </source>
</evidence>
<keyword evidence="2" id="KW-0813">Transport</keyword>
<dbReference type="Proteomes" id="UP000823941">
    <property type="component" value="Chromosome 6"/>
</dbReference>
<evidence type="ECO:0000313" key="8">
    <source>
        <dbReference type="EMBL" id="KAG7310168.1"/>
    </source>
</evidence>
<evidence type="ECO:0000256" key="6">
    <source>
        <dbReference type="SAM" id="Phobius"/>
    </source>
</evidence>
<dbReference type="PANTHER" id="PTHR23511">
    <property type="entry name" value="SYNAPTIC VESICLE GLYCOPROTEIN 2"/>
    <property type="match status" value="1"/>
</dbReference>
<dbReference type="PROSITE" id="PS50850">
    <property type="entry name" value="MFS"/>
    <property type="match status" value="1"/>
</dbReference>
<dbReference type="EMBL" id="JAHIBW010000006">
    <property type="protein sequence ID" value="KAG7310168.1"/>
    <property type="molecule type" value="Genomic_DNA"/>
</dbReference>
<feature type="transmembrane region" description="Helical" evidence="6">
    <location>
        <begin position="376"/>
        <end position="395"/>
    </location>
</feature>
<dbReference type="Pfam" id="PF07690">
    <property type="entry name" value="MFS_1"/>
    <property type="match status" value="2"/>
</dbReference>
<feature type="transmembrane region" description="Helical" evidence="6">
    <location>
        <begin position="46"/>
        <end position="74"/>
    </location>
</feature>
<feature type="transmembrane region" description="Helical" evidence="6">
    <location>
        <begin position="86"/>
        <end position="104"/>
    </location>
</feature>
<accession>A0ABQ7QYR9</accession>
<feature type="transmembrane region" description="Helical" evidence="6">
    <location>
        <begin position="212"/>
        <end position="233"/>
    </location>
</feature>
<sequence>MKKSYNVTTVKTISGKVDESESAGHDLNNVSYDDAVEYTGNGPYSYLLLAACSMISHAVSLDLFGFGVIVAASACDLRLTMAQKGLLSSIPFAGIIFAFPWGYYADTAGRRRALVLSTAVGFLFAALSSLANQWYTMVACKFIGCSFSTASFSITMTMLGECTGRLQRGRYLQIMNSINLASEAVSFLLALYILPLHITFTIPGLGITYHSWRLLTLVMALPMGAGALLMLYLHESPKFLASVGDEVEAMRVLRSMYERNGGVKGEYPVKSILITSPSSKDSKESFCSSMADQTLPLFKPPLLIRTAQLFYLLLIICSTNNVFVMWFPSIVNSFFVSLNNSTQSGLDMSFCHRVMENPAHAHFEETTVCTDTISHHTIYCGIAYGVFFLLLNLAISTVSKHRRIVMVSTLVVSAVSCVLVDLVREPVSNMIFFVLLQSTSILLGIAGSYFVDMFPTKHRALATSLGMMIGRVGSFAGVNLVGATIARYCNTIFYSWSVFVASGILVTLYLPSDNKVNSLGLNKS</sequence>
<feature type="transmembrane region" description="Helical" evidence="6">
    <location>
        <begin position="113"/>
        <end position="135"/>
    </location>
</feature>
<keyword evidence="9" id="KW-1185">Reference proteome</keyword>
<evidence type="ECO:0000256" key="5">
    <source>
        <dbReference type="ARBA" id="ARBA00023136"/>
    </source>
</evidence>
<feature type="transmembrane region" description="Helical" evidence="6">
    <location>
        <begin position="430"/>
        <end position="451"/>
    </location>
</feature>
<keyword evidence="4 6" id="KW-1133">Transmembrane helix</keyword>
<feature type="transmembrane region" description="Helical" evidence="6">
    <location>
        <begin position="309"/>
        <end position="331"/>
    </location>
</feature>
<gene>
    <name evidence="8" type="ORF">JYU34_004720</name>
</gene>
<feature type="transmembrane region" description="Helical" evidence="6">
    <location>
        <begin position="141"/>
        <end position="159"/>
    </location>
</feature>
<comment type="caution">
    <text evidence="8">The sequence shown here is derived from an EMBL/GenBank/DDBJ whole genome shotgun (WGS) entry which is preliminary data.</text>
</comment>
<comment type="subcellular location">
    <subcellularLocation>
        <location evidence="1">Membrane</location>
        <topology evidence="1">Multi-pass membrane protein</topology>
    </subcellularLocation>
</comment>
<protein>
    <recommendedName>
        <fullName evidence="7">Major facilitator superfamily (MFS) profile domain-containing protein</fullName>
    </recommendedName>
</protein>
<dbReference type="InterPro" id="IPR011701">
    <property type="entry name" value="MFS"/>
</dbReference>
<evidence type="ECO:0000259" key="7">
    <source>
        <dbReference type="PROSITE" id="PS50850"/>
    </source>
</evidence>
<evidence type="ECO:0000256" key="4">
    <source>
        <dbReference type="ARBA" id="ARBA00022989"/>
    </source>
</evidence>
<feature type="transmembrane region" description="Helical" evidence="6">
    <location>
        <begin position="180"/>
        <end position="200"/>
    </location>
</feature>
<keyword evidence="3 6" id="KW-0812">Transmembrane</keyword>
<keyword evidence="5 6" id="KW-0472">Membrane</keyword>
<evidence type="ECO:0000256" key="2">
    <source>
        <dbReference type="ARBA" id="ARBA00022448"/>
    </source>
</evidence>
<dbReference type="PANTHER" id="PTHR23511:SF35">
    <property type="entry name" value="MAJOR FACILITATOR SUPERFAMILY (MFS) PROFILE DOMAIN-CONTAINING PROTEIN"/>
    <property type="match status" value="1"/>
</dbReference>
<evidence type="ECO:0000256" key="1">
    <source>
        <dbReference type="ARBA" id="ARBA00004141"/>
    </source>
</evidence>
<dbReference type="InterPro" id="IPR020846">
    <property type="entry name" value="MFS_dom"/>
</dbReference>
<feature type="domain" description="Major facilitator superfamily (MFS) profile" evidence="7">
    <location>
        <begin position="46"/>
        <end position="515"/>
    </location>
</feature>
<evidence type="ECO:0000256" key="3">
    <source>
        <dbReference type="ARBA" id="ARBA00022692"/>
    </source>
</evidence>
<organism evidence="8 9">
    <name type="scientific">Plutella xylostella</name>
    <name type="common">Diamondback moth</name>
    <name type="synonym">Plutella maculipennis</name>
    <dbReference type="NCBI Taxonomy" id="51655"/>
    <lineage>
        <taxon>Eukaryota</taxon>
        <taxon>Metazoa</taxon>
        <taxon>Ecdysozoa</taxon>
        <taxon>Arthropoda</taxon>
        <taxon>Hexapoda</taxon>
        <taxon>Insecta</taxon>
        <taxon>Pterygota</taxon>
        <taxon>Neoptera</taxon>
        <taxon>Endopterygota</taxon>
        <taxon>Lepidoptera</taxon>
        <taxon>Glossata</taxon>
        <taxon>Ditrysia</taxon>
        <taxon>Yponomeutoidea</taxon>
        <taxon>Plutellidae</taxon>
        <taxon>Plutella</taxon>
    </lineage>
</organism>
<name>A0ABQ7QYR9_PLUXY</name>
<dbReference type="SUPFAM" id="SSF103473">
    <property type="entry name" value="MFS general substrate transporter"/>
    <property type="match status" value="1"/>
</dbReference>
<feature type="transmembrane region" description="Helical" evidence="6">
    <location>
        <begin position="463"/>
        <end position="486"/>
    </location>
</feature>